<feature type="transmembrane region" description="Helical" evidence="1">
    <location>
        <begin position="43"/>
        <end position="63"/>
    </location>
</feature>
<protein>
    <submittedName>
        <fullName evidence="2">DUF1146 family protein</fullName>
    </submittedName>
</protein>
<name>A0ABY9KTN9_9BACI</name>
<evidence type="ECO:0000313" key="3">
    <source>
        <dbReference type="Proteomes" id="UP001180087"/>
    </source>
</evidence>
<keyword evidence="1" id="KW-0812">Transmembrane</keyword>
<keyword evidence="1" id="KW-0472">Membrane</keyword>
<dbReference type="EMBL" id="CP129113">
    <property type="protein sequence ID" value="WLV24180.1"/>
    <property type="molecule type" value="Genomic_DNA"/>
</dbReference>
<reference evidence="2" key="1">
    <citation type="submission" date="2023-06" db="EMBL/GenBank/DDBJ databases">
        <title>A Treasure from Seagulls: Isolation and Description of Aciduricobacillus qingdaonensis gen. nov., sp. nov., a Rare Obligately Uric Acid-utilizing Member in the Family Bacillaceae.</title>
        <authorList>
            <person name="Liu W."/>
            <person name="Wang B."/>
        </authorList>
    </citation>
    <scope>NUCLEOTIDE SEQUENCE</scope>
    <source>
        <strain evidence="2">44XB</strain>
    </source>
</reference>
<accession>A0ABY9KTN9</accession>
<dbReference type="Pfam" id="PF06612">
    <property type="entry name" value="DUF1146"/>
    <property type="match status" value="1"/>
</dbReference>
<feature type="transmembrane region" description="Helical" evidence="1">
    <location>
        <begin position="12"/>
        <end position="31"/>
    </location>
</feature>
<evidence type="ECO:0000256" key="1">
    <source>
        <dbReference type="SAM" id="Phobius"/>
    </source>
</evidence>
<organism evidence="2 3">
    <name type="scientific">Aciduricibacillus chroicocephali</name>
    <dbReference type="NCBI Taxonomy" id="3054939"/>
    <lineage>
        <taxon>Bacteria</taxon>
        <taxon>Bacillati</taxon>
        <taxon>Bacillota</taxon>
        <taxon>Bacilli</taxon>
        <taxon>Bacillales</taxon>
        <taxon>Bacillaceae</taxon>
        <taxon>Aciduricibacillus</taxon>
    </lineage>
</organism>
<proteinExistence type="predicted"/>
<keyword evidence="1" id="KW-1133">Transmembrane helix</keyword>
<keyword evidence="3" id="KW-1185">Reference proteome</keyword>
<sequence>MFSIGQTAIISMISHLFFIYITWRLMICINFDPLIRRGREKEAQVLILLVTIVVGTGVSRFFLDFLQWSRDLTYLF</sequence>
<dbReference type="RefSeq" id="WP_348026942.1">
    <property type="nucleotide sequence ID" value="NZ_CP129113.1"/>
</dbReference>
<gene>
    <name evidence="2" type="ORF">QR721_11120</name>
</gene>
<dbReference type="InterPro" id="IPR009526">
    <property type="entry name" value="DUF1146"/>
</dbReference>
<evidence type="ECO:0000313" key="2">
    <source>
        <dbReference type="EMBL" id="WLV24180.1"/>
    </source>
</evidence>
<dbReference type="NCBIfam" id="TIGR02327">
    <property type="entry name" value="int_mem_ywzB"/>
    <property type="match status" value="1"/>
</dbReference>
<dbReference type="Proteomes" id="UP001180087">
    <property type="component" value="Chromosome"/>
</dbReference>